<evidence type="ECO:0000313" key="3">
    <source>
        <dbReference type="Proteomes" id="UP000320762"/>
    </source>
</evidence>
<accession>A0A550BRL2</accession>
<evidence type="ECO:0000313" key="2">
    <source>
        <dbReference type="EMBL" id="TRM55166.1"/>
    </source>
</evidence>
<feature type="compositionally biased region" description="Polar residues" evidence="1">
    <location>
        <begin position="453"/>
        <end position="465"/>
    </location>
</feature>
<name>A0A550BRL2_9AGAR</name>
<proteinExistence type="predicted"/>
<feature type="region of interest" description="Disordered" evidence="1">
    <location>
        <begin position="451"/>
        <end position="490"/>
    </location>
</feature>
<evidence type="ECO:0000256" key="1">
    <source>
        <dbReference type="SAM" id="MobiDB-lite"/>
    </source>
</evidence>
<gene>
    <name evidence="2" type="ORF">BD626DRAFT_579321</name>
</gene>
<organism evidence="2 3">
    <name type="scientific">Schizophyllum amplum</name>
    <dbReference type="NCBI Taxonomy" id="97359"/>
    <lineage>
        <taxon>Eukaryota</taxon>
        <taxon>Fungi</taxon>
        <taxon>Dikarya</taxon>
        <taxon>Basidiomycota</taxon>
        <taxon>Agaricomycotina</taxon>
        <taxon>Agaricomycetes</taxon>
        <taxon>Agaricomycetidae</taxon>
        <taxon>Agaricales</taxon>
        <taxon>Schizophyllaceae</taxon>
        <taxon>Schizophyllum</taxon>
    </lineage>
</organism>
<dbReference type="OrthoDB" id="2635829at2759"/>
<protein>
    <submittedName>
        <fullName evidence="2">Uncharacterized protein</fullName>
    </submittedName>
</protein>
<dbReference type="EMBL" id="VDMD01000272">
    <property type="protein sequence ID" value="TRM55166.1"/>
    <property type="molecule type" value="Genomic_DNA"/>
</dbReference>
<keyword evidence="3" id="KW-1185">Reference proteome</keyword>
<sequence length="786" mass="87806">MSYGFPPSYDVLAADAALKAAYAHRANAMEDRGLGTILQDDNVSQVMSITGSFNDRMKVAVEALDNDMELQVEITGALLVKAFDPIKTATVDKARSYRRSLVLVGFDHSVFNQALSNMMKVAAFFQRTVGCSVQIPPFTSTKFGPCIELSCRYLSHVNDVDPEDIMEIEDDVDPNGSLRAVCSSDPHWVYAQENHVTFAKAVYDSAVQRRRYKTAQASDFQTGDIVTCKMSFALAPMRDDGNRHKFLCLLRAVALEDNGPSNIAHMARLTSPPASHKKRRTLKRATPSFDLEDSPAQSKKVNKQELRDLTIDVPADPDTPTMIWPSLNVKTYVPYYKSSNTMADNALAWDARYAALCAQNFPNAKDRPDMFLEIAYDGASRELYNRVVQATERGVVVLLKGAGTHVDQNLTAEDEDAAMSLAYWGRHFPGGGGLGVNVTHPREFHDAYRRETQSAVQRRAQGSNEEQSKASHDQLRCNSRTTKARKGKQQVAADDEAEFRTMMTLKEFRAHLDDKNSVPRCVLDLPPGLPGSHPLIDRLSDGHIEVRTKSYDAGLSGYDLLPADAIRTADWALLHQRGFLTHFHYDATGLGTTIEVRGKGVKIWIILRFPAPDDPTFANLSSRMKHIVAGTSEFGASRDDFDIPDSDWRILPELGGCILLEEGDILIEEGERYKRKSMIALCLMVLWPDRYISEKAAEPASVPAKQRTEAGSLLKRMLSGYGQWMAYDVDYRAVDICKQVIDSLAPRLSHESNQDWYTRIREYNRSGGDWTDPGDYVMLDFLVDSQ</sequence>
<feature type="region of interest" description="Disordered" evidence="1">
    <location>
        <begin position="267"/>
        <end position="303"/>
    </location>
</feature>
<feature type="compositionally biased region" description="Basic and acidic residues" evidence="1">
    <location>
        <begin position="466"/>
        <end position="475"/>
    </location>
</feature>
<dbReference type="AlphaFoldDB" id="A0A550BRL2"/>
<dbReference type="Proteomes" id="UP000320762">
    <property type="component" value="Unassembled WGS sequence"/>
</dbReference>
<comment type="caution">
    <text evidence="2">The sequence shown here is derived from an EMBL/GenBank/DDBJ whole genome shotgun (WGS) entry which is preliminary data.</text>
</comment>
<reference evidence="2 3" key="1">
    <citation type="journal article" date="2019" name="New Phytol.">
        <title>Comparative genomics reveals unique wood-decay strategies and fruiting body development in the Schizophyllaceae.</title>
        <authorList>
            <person name="Almasi E."/>
            <person name="Sahu N."/>
            <person name="Krizsan K."/>
            <person name="Balint B."/>
            <person name="Kovacs G.M."/>
            <person name="Kiss B."/>
            <person name="Cseklye J."/>
            <person name="Drula E."/>
            <person name="Henrissat B."/>
            <person name="Nagy I."/>
            <person name="Chovatia M."/>
            <person name="Adam C."/>
            <person name="LaButti K."/>
            <person name="Lipzen A."/>
            <person name="Riley R."/>
            <person name="Grigoriev I.V."/>
            <person name="Nagy L.G."/>
        </authorList>
    </citation>
    <scope>NUCLEOTIDE SEQUENCE [LARGE SCALE GENOMIC DNA]</scope>
    <source>
        <strain evidence="2 3">NL-1724</strain>
    </source>
</reference>